<keyword evidence="2" id="KW-1185">Reference proteome</keyword>
<dbReference type="AlphaFoldDB" id="A0AAV4UDG2"/>
<name>A0AAV4UDG2_CAEEX</name>
<reference evidence="1 2" key="1">
    <citation type="submission" date="2021-06" db="EMBL/GenBank/DDBJ databases">
        <title>Caerostris extrusa draft genome.</title>
        <authorList>
            <person name="Kono N."/>
            <person name="Arakawa K."/>
        </authorList>
    </citation>
    <scope>NUCLEOTIDE SEQUENCE [LARGE SCALE GENOMIC DNA]</scope>
</reference>
<evidence type="ECO:0000313" key="2">
    <source>
        <dbReference type="Proteomes" id="UP001054945"/>
    </source>
</evidence>
<accession>A0AAV4UDG2</accession>
<organism evidence="1 2">
    <name type="scientific">Caerostris extrusa</name>
    <name type="common">Bark spider</name>
    <name type="synonym">Caerostris bankana</name>
    <dbReference type="NCBI Taxonomy" id="172846"/>
    <lineage>
        <taxon>Eukaryota</taxon>
        <taxon>Metazoa</taxon>
        <taxon>Ecdysozoa</taxon>
        <taxon>Arthropoda</taxon>
        <taxon>Chelicerata</taxon>
        <taxon>Arachnida</taxon>
        <taxon>Araneae</taxon>
        <taxon>Araneomorphae</taxon>
        <taxon>Entelegynae</taxon>
        <taxon>Araneoidea</taxon>
        <taxon>Araneidae</taxon>
        <taxon>Caerostris</taxon>
    </lineage>
</organism>
<sequence>MKKCKDGTSKLDETLTEHNTLDEKEIPFLCDVEHNTLDKKETTFLCDVEHNTLDKKETTFQCDVGQNTLENTETTFLCDVCNTLEKSERDKELNNSELSSDAAYVGQSIIYHQSIIACDSCPGIGQFRQLKRIPIVISNTAWMICQSLSIEANLDENKTNENFNEIKN</sequence>
<dbReference type="EMBL" id="BPLR01012686">
    <property type="protein sequence ID" value="GIY55855.1"/>
    <property type="molecule type" value="Genomic_DNA"/>
</dbReference>
<evidence type="ECO:0000313" key="1">
    <source>
        <dbReference type="EMBL" id="GIY55855.1"/>
    </source>
</evidence>
<comment type="caution">
    <text evidence="1">The sequence shown here is derived from an EMBL/GenBank/DDBJ whole genome shotgun (WGS) entry which is preliminary data.</text>
</comment>
<dbReference type="Proteomes" id="UP001054945">
    <property type="component" value="Unassembled WGS sequence"/>
</dbReference>
<protein>
    <submittedName>
        <fullName evidence="1">Uncharacterized protein</fullName>
    </submittedName>
</protein>
<proteinExistence type="predicted"/>
<gene>
    <name evidence="1" type="ORF">CEXT_18441</name>
</gene>